<name>A0ACC6CC34_9BURK</name>
<keyword evidence="2" id="KW-1185">Reference proteome</keyword>
<dbReference type="Proteomes" id="UP001076464">
    <property type="component" value="Unassembled WGS sequence"/>
</dbReference>
<accession>A0ACC6CC34</accession>
<comment type="caution">
    <text evidence="1">The sequence shown here is derived from an EMBL/GenBank/DDBJ whole genome shotgun (WGS) entry which is preliminary data.</text>
</comment>
<dbReference type="EMBL" id="JAPPUY010000003">
    <property type="protein sequence ID" value="MCY4745952.1"/>
    <property type="molecule type" value="Genomic_DNA"/>
</dbReference>
<evidence type="ECO:0000313" key="1">
    <source>
        <dbReference type="EMBL" id="MCY4745952.1"/>
    </source>
</evidence>
<proteinExistence type="predicted"/>
<organism evidence="1 2">
    <name type="scientific">Roseateles hydrophilus</name>
    <dbReference type="NCBI Taxonomy" id="2975054"/>
    <lineage>
        <taxon>Bacteria</taxon>
        <taxon>Pseudomonadati</taxon>
        <taxon>Pseudomonadota</taxon>
        <taxon>Betaproteobacteria</taxon>
        <taxon>Burkholderiales</taxon>
        <taxon>Sphaerotilaceae</taxon>
        <taxon>Roseateles</taxon>
    </lineage>
</organism>
<reference evidence="1" key="1">
    <citation type="submission" date="2022-08" db="EMBL/GenBank/DDBJ databases">
        <title>Genome sequencing of Pelomonas sp. UHG3.</title>
        <authorList>
            <person name="So Y."/>
        </authorList>
    </citation>
    <scope>NUCLEOTIDE SEQUENCE</scope>
    <source>
        <strain evidence="1">UHG3</strain>
    </source>
</reference>
<evidence type="ECO:0000313" key="2">
    <source>
        <dbReference type="Proteomes" id="UP001076464"/>
    </source>
</evidence>
<gene>
    <name evidence="1" type="ORF">NYO99_13285</name>
</gene>
<protein>
    <submittedName>
        <fullName evidence="1">Uncharacterized protein</fullName>
    </submittedName>
</protein>
<sequence length="197" mass="20271">MTADNTDPRDEAWLRGLAGAPVDEAHAADAAHAADVAAGRRLRAGLDRVPAVEAPADGWADVLRRADQGVPAVLAPRAAANGAAGRWAGGVAAALLLGLGVGGYWWPGEDAQWRGDGASTADAHWLSASPQADARSLAAELRGWGAEVAESTPAPQAVWLDIRCPAPCDARVGARLAELETALAPDGRLRLKVSDAR</sequence>